<dbReference type="InterPro" id="IPR029026">
    <property type="entry name" value="tRNA_m1G_MTases_N"/>
</dbReference>
<dbReference type="AlphaFoldDB" id="A0A069QSY3"/>
<evidence type="ECO:0000259" key="5">
    <source>
        <dbReference type="Pfam" id="PF22435"/>
    </source>
</evidence>
<dbReference type="Pfam" id="PF22435">
    <property type="entry name" value="MRM3-like_sub_bind"/>
    <property type="match status" value="1"/>
</dbReference>
<dbReference type="GO" id="GO:0008173">
    <property type="term" value="F:RNA methyltransferase activity"/>
    <property type="evidence" value="ECO:0007669"/>
    <property type="project" value="InterPro"/>
</dbReference>
<dbReference type="Gene3D" id="3.30.1330.30">
    <property type="match status" value="1"/>
</dbReference>
<dbReference type="GO" id="GO:0003723">
    <property type="term" value="F:RNA binding"/>
    <property type="evidence" value="ECO:0007669"/>
    <property type="project" value="InterPro"/>
</dbReference>
<proteinExistence type="inferred from homology"/>
<evidence type="ECO:0000256" key="2">
    <source>
        <dbReference type="ARBA" id="ARBA00022603"/>
    </source>
</evidence>
<dbReference type="GO" id="GO:0032259">
    <property type="term" value="P:methylation"/>
    <property type="evidence" value="ECO:0007669"/>
    <property type="project" value="UniProtKB-KW"/>
</dbReference>
<reference evidence="6 7" key="1">
    <citation type="submission" date="2013-08" db="EMBL/GenBank/DDBJ databases">
        <authorList>
            <person name="Weinstock G."/>
            <person name="Sodergren E."/>
            <person name="Wylie T."/>
            <person name="Fulton L."/>
            <person name="Fulton R."/>
            <person name="Fronick C."/>
            <person name="O'Laughlin M."/>
            <person name="Godfrey J."/>
            <person name="Miner T."/>
            <person name="Herter B."/>
            <person name="Appelbaum E."/>
            <person name="Cordes M."/>
            <person name="Lek S."/>
            <person name="Wollam A."/>
            <person name="Pepin K.H."/>
            <person name="Palsikar V.B."/>
            <person name="Mitreva M."/>
            <person name="Wilson R.K."/>
        </authorList>
    </citation>
    <scope>NUCLEOTIDE SEQUENCE [LARGE SCALE GENOMIC DNA]</scope>
    <source>
        <strain evidence="6 7">ATCC 15930</strain>
    </source>
</reference>
<organism evidence="6 7">
    <name type="scientific">Hoylesella loescheii DSM 19665 = JCM 12249 = ATCC 15930</name>
    <dbReference type="NCBI Taxonomy" id="1122985"/>
    <lineage>
        <taxon>Bacteria</taxon>
        <taxon>Pseudomonadati</taxon>
        <taxon>Bacteroidota</taxon>
        <taxon>Bacteroidia</taxon>
        <taxon>Bacteroidales</taxon>
        <taxon>Prevotellaceae</taxon>
        <taxon>Hoylesella</taxon>
    </lineage>
</organism>
<evidence type="ECO:0000313" key="6">
    <source>
        <dbReference type="EMBL" id="KDR52961.1"/>
    </source>
</evidence>
<comment type="similarity">
    <text evidence="1">Belongs to the class IV-like SAM-binding methyltransferase superfamily. RNA methyltransferase TrmH family.</text>
</comment>
<dbReference type="Proteomes" id="UP000027442">
    <property type="component" value="Unassembled WGS sequence"/>
</dbReference>
<dbReference type="PANTHER" id="PTHR43191:SF2">
    <property type="entry name" value="RRNA METHYLTRANSFERASE 3, MITOCHONDRIAL"/>
    <property type="match status" value="1"/>
</dbReference>
<sequence length="257" mass="28066">MTISKAKIKYIRALEAKKHRDAEGVFVAEGPKVVGELLATMPAKLLVATPQWQVPVALHASTELITVNDDELQKLSFMRAPQQVMAVFPKFSQHGDVLKDCVETNELTLMLDGVQDPGNLGTIVRLADWFGIRHVVCSLDTADVYNPKVVQATMGSIARVKVSYTPLEPLLDALPPSFPVYGTLLDGDNIYGQQLCAHGIIVMGNEGKGLSTSVRQRVNHKLLIPHFATGEQRAESLNVAIATAIVCAEFRRQGAQR</sequence>
<protein>
    <submittedName>
        <fullName evidence="6">RNA methyltransferase, TrmH family</fullName>
    </submittedName>
</protein>
<dbReference type="Pfam" id="PF00588">
    <property type="entry name" value="SpoU_methylase"/>
    <property type="match status" value="1"/>
</dbReference>
<dbReference type="InterPro" id="IPR029028">
    <property type="entry name" value="Alpha/beta_knot_MTases"/>
</dbReference>
<name>A0A069QSY3_HOYLO</name>
<dbReference type="InterPro" id="IPR001537">
    <property type="entry name" value="SpoU_MeTrfase"/>
</dbReference>
<feature type="domain" description="tRNA/rRNA methyltransferase SpoU type" evidence="4">
    <location>
        <begin position="107"/>
        <end position="247"/>
    </location>
</feature>
<feature type="domain" description="MRM3-like substrate binding" evidence="5">
    <location>
        <begin position="6"/>
        <end position="86"/>
    </location>
</feature>
<dbReference type="SUPFAM" id="SSF55315">
    <property type="entry name" value="L30e-like"/>
    <property type="match status" value="1"/>
</dbReference>
<dbReference type="Gene3D" id="3.40.1280.10">
    <property type="match status" value="1"/>
</dbReference>
<accession>A0A069QSY3</accession>
<evidence type="ECO:0000256" key="1">
    <source>
        <dbReference type="ARBA" id="ARBA00007228"/>
    </source>
</evidence>
<evidence type="ECO:0000259" key="4">
    <source>
        <dbReference type="Pfam" id="PF00588"/>
    </source>
</evidence>
<dbReference type="PATRIC" id="fig|1122985.7.peg.948"/>
<dbReference type="EMBL" id="JNGW01000035">
    <property type="protein sequence ID" value="KDR52961.1"/>
    <property type="molecule type" value="Genomic_DNA"/>
</dbReference>
<comment type="caution">
    <text evidence="6">The sequence shown here is derived from an EMBL/GenBank/DDBJ whole genome shotgun (WGS) entry which is preliminary data.</text>
</comment>
<dbReference type="CDD" id="cd18109">
    <property type="entry name" value="SpoU-like_RNA-MTase"/>
    <property type="match status" value="1"/>
</dbReference>
<dbReference type="PANTHER" id="PTHR43191">
    <property type="entry name" value="RRNA METHYLTRANSFERASE 3"/>
    <property type="match status" value="1"/>
</dbReference>
<keyword evidence="3 6" id="KW-0808">Transferase</keyword>
<dbReference type="InterPro" id="IPR029064">
    <property type="entry name" value="Ribosomal_eL30-like_sf"/>
</dbReference>
<dbReference type="GO" id="GO:0006396">
    <property type="term" value="P:RNA processing"/>
    <property type="evidence" value="ECO:0007669"/>
    <property type="project" value="InterPro"/>
</dbReference>
<keyword evidence="2 6" id="KW-0489">Methyltransferase</keyword>
<dbReference type="InterPro" id="IPR053888">
    <property type="entry name" value="MRM3-like_sub_bind"/>
</dbReference>
<keyword evidence="7" id="KW-1185">Reference proteome</keyword>
<evidence type="ECO:0000256" key="3">
    <source>
        <dbReference type="ARBA" id="ARBA00022679"/>
    </source>
</evidence>
<gene>
    <name evidence="6" type="ORF">HMPREF1991_00916</name>
</gene>
<dbReference type="InterPro" id="IPR051259">
    <property type="entry name" value="rRNA_Methyltransferase"/>
</dbReference>
<dbReference type="RefSeq" id="WP_018966211.1">
    <property type="nucleotide sequence ID" value="NZ_KB899210.1"/>
</dbReference>
<dbReference type="eggNOG" id="COG0566">
    <property type="taxonomic scope" value="Bacteria"/>
</dbReference>
<evidence type="ECO:0000313" key="7">
    <source>
        <dbReference type="Proteomes" id="UP000027442"/>
    </source>
</evidence>
<dbReference type="HOGENOM" id="CLU_021322_3_2_10"/>
<dbReference type="SUPFAM" id="SSF75217">
    <property type="entry name" value="alpha/beta knot"/>
    <property type="match status" value="1"/>
</dbReference>